<keyword evidence="7" id="KW-0560">Oxidoreductase</keyword>
<dbReference type="OrthoDB" id="47007at2759"/>
<dbReference type="Pfam" id="PF03188">
    <property type="entry name" value="Cytochrom_B561"/>
    <property type="match status" value="1"/>
</dbReference>
<evidence type="ECO:0000313" key="14">
    <source>
        <dbReference type="Proteomes" id="UP000219338"/>
    </source>
</evidence>
<evidence type="ECO:0000256" key="9">
    <source>
        <dbReference type="SAM" id="MobiDB-lite"/>
    </source>
</evidence>
<comment type="similarity">
    <text evidence="2">Belongs to the short-chain dehydrogenases/reductases (SDR) family.</text>
</comment>
<dbReference type="SMART" id="SM00665">
    <property type="entry name" value="B561"/>
    <property type="match status" value="1"/>
</dbReference>
<evidence type="ECO:0000256" key="5">
    <source>
        <dbReference type="ARBA" id="ARBA00022982"/>
    </source>
</evidence>
<dbReference type="PANTHER" id="PTHR24321">
    <property type="entry name" value="DEHYDROGENASES, SHORT CHAIN"/>
    <property type="match status" value="1"/>
</dbReference>
<reference evidence="14" key="1">
    <citation type="journal article" date="2017" name="Nat. Ecol. Evol.">
        <title>Genome expansion and lineage-specific genetic innovations in the forest pathogenic fungi Armillaria.</title>
        <authorList>
            <person name="Sipos G."/>
            <person name="Prasanna A.N."/>
            <person name="Walter M.C."/>
            <person name="O'Connor E."/>
            <person name="Balint B."/>
            <person name="Krizsan K."/>
            <person name="Kiss B."/>
            <person name="Hess J."/>
            <person name="Varga T."/>
            <person name="Slot J."/>
            <person name="Riley R."/>
            <person name="Boka B."/>
            <person name="Rigling D."/>
            <person name="Barry K."/>
            <person name="Lee J."/>
            <person name="Mihaltcheva S."/>
            <person name="LaButti K."/>
            <person name="Lipzen A."/>
            <person name="Waldron R."/>
            <person name="Moloney N.M."/>
            <person name="Sperisen C."/>
            <person name="Kredics L."/>
            <person name="Vagvoelgyi C."/>
            <person name="Patrignani A."/>
            <person name="Fitzpatrick D."/>
            <person name="Nagy I."/>
            <person name="Doyle S."/>
            <person name="Anderson J.B."/>
            <person name="Grigoriev I.V."/>
            <person name="Gueldener U."/>
            <person name="Muensterkoetter M."/>
            <person name="Nagy L.G."/>
        </authorList>
    </citation>
    <scope>NUCLEOTIDE SEQUENCE [LARGE SCALE GENOMIC DNA]</scope>
    <source>
        <strain evidence="14">C18/9</strain>
    </source>
</reference>
<organism evidence="13 14">
    <name type="scientific">Armillaria ostoyae</name>
    <name type="common">Armillaria root rot fungus</name>
    <dbReference type="NCBI Taxonomy" id="47428"/>
    <lineage>
        <taxon>Eukaryota</taxon>
        <taxon>Fungi</taxon>
        <taxon>Dikarya</taxon>
        <taxon>Basidiomycota</taxon>
        <taxon>Agaricomycotina</taxon>
        <taxon>Agaricomycetes</taxon>
        <taxon>Agaricomycetidae</taxon>
        <taxon>Agaricales</taxon>
        <taxon>Marasmiineae</taxon>
        <taxon>Physalacriaceae</taxon>
        <taxon>Armillaria</taxon>
    </lineage>
</organism>
<evidence type="ECO:0000256" key="4">
    <source>
        <dbReference type="ARBA" id="ARBA00022692"/>
    </source>
</evidence>
<dbReference type="PROSITE" id="PS50836">
    <property type="entry name" value="DOMON"/>
    <property type="match status" value="1"/>
</dbReference>
<dbReference type="STRING" id="47428.A0A284QKH9"/>
<feature type="domain" description="DOMON" evidence="11">
    <location>
        <begin position="1"/>
        <end position="75"/>
    </location>
</feature>
<proteinExistence type="inferred from homology"/>
<dbReference type="PRINTS" id="PR00081">
    <property type="entry name" value="GDHRDH"/>
</dbReference>
<evidence type="ECO:0000256" key="1">
    <source>
        <dbReference type="ARBA" id="ARBA00004370"/>
    </source>
</evidence>
<dbReference type="InterPro" id="IPR015920">
    <property type="entry name" value="Cellobiose_DH-like_cyt"/>
</dbReference>
<dbReference type="FunFam" id="3.40.50.720:FF:000084">
    <property type="entry name" value="Short-chain dehydrogenase reductase"/>
    <property type="match status" value="1"/>
</dbReference>
<dbReference type="Gene3D" id="2.60.40.1210">
    <property type="entry name" value="Cellobiose dehydrogenase, cytochrome domain"/>
    <property type="match status" value="1"/>
</dbReference>
<evidence type="ECO:0000313" key="13">
    <source>
        <dbReference type="EMBL" id="SJK96950.1"/>
    </source>
</evidence>
<protein>
    <recommendedName>
        <fullName evidence="15">Cytochrome b561 domain-containing protein</fullName>
    </recommendedName>
</protein>
<dbReference type="InterPro" id="IPR036291">
    <property type="entry name" value="NAD(P)-bd_dom_sf"/>
</dbReference>
<evidence type="ECO:0000256" key="2">
    <source>
        <dbReference type="ARBA" id="ARBA00006484"/>
    </source>
</evidence>
<feature type="transmembrane region" description="Helical" evidence="10">
    <location>
        <begin position="216"/>
        <end position="235"/>
    </location>
</feature>
<dbReference type="InterPro" id="IPR002347">
    <property type="entry name" value="SDR_fam"/>
</dbReference>
<dbReference type="Proteomes" id="UP000219338">
    <property type="component" value="Unassembled WGS sequence"/>
</dbReference>
<dbReference type="CDD" id="cd09630">
    <property type="entry name" value="CDH_like_cytochrome"/>
    <property type="match status" value="1"/>
</dbReference>
<keyword evidence="8 10" id="KW-0472">Membrane</keyword>
<feature type="transmembrane region" description="Helical" evidence="10">
    <location>
        <begin position="140"/>
        <end position="165"/>
    </location>
</feature>
<dbReference type="EMBL" id="FUEG01000001">
    <property type="protein sequence ID" value="SJK96950.1"/>
    <property type="molecule type" value="Genomic_DNA"/>
</dbReference>
<feature type="region of interest" description="Disordered" evidence="9">
    <location>
        <begin position="107"/>
        <end position="127"/>
    </location>
</feature>
<evidence type="ECO:0000256" key="10">
    <source>
        <dbReference type="SAM" id="Phobius"/>
    </source>
</evidence>
<dbReference type="PROSITE" id="PS50939">
    <property type="entry name" value="CYTOCHROME_B561"/>
    <property type="match status" value="1"/>
</dbReference>
<keyword evidence="14" id="KW-1185">Reference proteome</keyword>
<accession>A0A284QKH9</accession>
<feature type="transmembrane region" description="Helical" evidence="10">
    <location>
        <begin position="247"/>
        <end position="265"/>
    </location>
</feature>
<evidence type="ECO:0000256" key="7">
    <source>
        <dbReference type="ARBA" id="ARBA00023002"/>
    </source>
</evidence>
<evidence type="ECO:0000259" key="11">
    <source>
        <dbReference type="PROSITE" id="PS50836"/>
    </source>
</evidence>
<dbReference type="CDD" id="cd05233">
    <property type="entry name" value="SDR_c"/>
    <property type="match status" value="1"/>
</dbReference>
<evidence type="ECO:0000256" key="8">
    <source>
        <dbReference type="ARBA" id="ARBA00023136"/>
    </source>
</evidence>
<keyword evidence="4 10" id="KW-0812">Transmembrane</keyword>
<evidence type="ECO:0000256" key="3">
    <source>
        <dbReference type="ARBA" id="ARBA00022448"/>
    </source>
</evidence>
<dbReference type="Gene3D" id="1.20.120.1770">
    <property type="match status" value="1"/>
</dbReference>
<evidence type="ECO:0000259" key="12">
    <source>
        <dbReference type="PROSITE" id="PS50939"/>
    </source>
</evidence>
<dbReference type="GO" id="GO:0016491">
    <property type="term" value="F:oxidoreductase activity"/>
    <property type="evidence" value="ECO:0007669"/>
    <property type="project" value="UniProtKB-KW"/>
</dbReference>
<dbReference type="Pfam" id="PF16010">
    <property type="entry name" value="CDH-cyt"/>
    <property type="match status" value="1"/>
</dbReference>
<feature type="domain" description="Cytochrome b561" evidence="12">
    <location>
        <begin position="98"/>
        <end position="305"/>
    </location>
</feature>
<dbReference type="PRINTS" id="PR00080">
    <property type="entry name" value="SDRFAMILY"/>
</dbReference>
<gene>
    <name evidence="13" type="ORF">ARMOST_00199</name>
</gene>
<dbReference type="InterPro" id="IPR006593">
    <property type="entry name" value="Cyt_b561/ferric_Rdtase_TM"/>
</dbReference>
<name>A0A284QKH9_ARMOS</name>
<dbReference type="AlphaFoldDB" id="A0A284QKH9"/>
<dbReference type="PANTHER" id="PTHR24321:SF8">
    <property type="entry name" value="ESTRADIOL 17-BETA-DEHYDROGENASE 8-RELATED"/>
    <property type="match status" value="1"/>
</dbReference>
<dbReference type="CDD" id="cd08760">
    <property type="entry name" value="Cyt_b561_FRRS1_like"/>
    <property type="match status" value="1"/>
</dbReference>
<evidence type="ECO:0000256" key="6">
    <source>
        <dbReference type="ARBA" id="ARBA00022989"/>
    </source>
</evidence>
<dbReference type="InterPro" id="IPR005018">
    <property type="entry name" value="DOMON_domain"/>
</dbReference>
<keyword evidence="3" id="KW-0813">Transport</keyword>
<dbReference type="SUPFAM" id="SSF49344">
    <property type="entry name" value="CBD9-like"/>
    <property type="match status" value="1"/>
</dbReference>
<sequence length="558" mass="58885">MSNSPMIIMWSNSDGTITVSQREASGHSTPQVVSNPDRVATLAESVSTTSGSETRFAFTVDANGDTSESVIYAFGQTNPGSSSVSANIQQHIDDGTLQLNLAGTLSATSTGSASSPGSTSGTTPSSDSLSIPLQPYQRMIIAHAILCVVGFLFFLPFGSLLARYVRTFTPKWYTGHWISQFAISGPLIVVGFALGVQSVTSSESLHLDDDHKQWGVAIFVLYWVQCALGAFIHWVKPKRSTGRPLQNYFHAVFGLFIIALAFYQVRTGYKTEWPNTTGRGDIAKGADIIWYIWVVVDDAGLYTIMSLAGKAAIVTGSSSGIGLATTQALLRDGCSVLGVDLRPNDVFTNSPTFSFYESNIADPLAAVAIIAASKEAFPESGGVDILVNNAGIMDNNAGVETLKDEVWERVIAVNLTGPVKLMREAVKVMKVKGGGAIVNVSSRAGISGAVAGVAYTASKHGIVGATKNTAWLYKDDGIRCNAVAPGGVATNIGNTLRDMDIASSMRIKPVIDVHMNTITGEGIATPETIAQVIVFLASDASKGISGAILPVDNAWSTI</sequence>
<keyword evidence="6 10" id="KW-1133">Transmembrane helix</keyword>
<dbReference type="Pfam" id="PF00106">
    <property type="entry name" value="adh_short"/>
    <property type="match status" value="1"/>
</dbReference>
<keyword evidence="5" id="KW-0249">Electron transport</keyword>
<dbReference type="Gene3D" id="3.40.50.720">
    <property type="entry name" value="NAD(P)-binding Rossmann-like Domain"/>
    <property type="match status" value="1"/>
</dbReference>
<dbReference type="GO" id="GO:0016020">
    <property type="term" value="C:membrane"/>
    <property type="evidence" value="ECO:0007669"/>
    <property type="project" value="UniProtKB-SubCell"/>
</dbReference>
<comment type="subcellular location">
    <subcellularLocation>
        <location evidence="1">Membrane</location>
    </subcellularLocation>
</comment>
<dbReference type="SUPFAM" id="SSF51735">
    <property type="entry name" value="NAD(P)-binding Rossmann-fold domains"/>
    <property type="match status" value="1"/>
</dbReference>
<evidence type="ECO:0008006" key="15">
    <source>
        <dbReference type="Google" id="ProtNLM"/>
    </source>
</evidence>
<feature type="transmembrane region" description="Helical" evidence="10">
    <location>
        <begin position="177"/>
        <end position="196"/>
    </location>
</feature>